<keyword evidence="3" id="KW-1185">Reference proteome</keyword>
<dbReference type="HAMAP" id="MF_00122">
    <property type="entry name" value="GatC"/>
    <property type="match status" value="1"/>
</dbReference>
<organism evidence="2 3">
    <name type="scientific">Steroidobacter gossypii</name>
    <dbReference type="NCBI Taxonomy" id="2805490"/>
    <lineage>
        <taxon>Bacteria</taxon>
        <taxon>Pseudomonadati</taxon>
        <taxon>Pseudomonadota</taxon>
        <taxon>Gammaproteobacteria</taxon>
        <taxon>Steroidobacterales</taxon>
        <taxon>Steroidobacteraceae</taxon>
        <taxon>Steroidobacter</taxon>
    </lineage>
</organism>
<evidence type="ECO:0000256" key="1">
    <source>
        <dbReference type="HAMAP-Rule" id="MF_00122"/>
    </source>
</evidence>
<protein>
    <recommendedName>
        <fullName evidence="1">Aspartyl/glutamyl-tRNA(Asn/Gln) amidotransferase subunit C</fullName>
        <shortName evidence="1">Asp/Glu-ADT subunit C</shortName>
        <ecNumber evidence="1">6.3.5.-</ecNumber>
    </recommendedName>
</protein>
<comment type="caution">
    <text evidence="2">The sequence shown here is derived from an EMBL/GenBank/DDBJ whole genome shotgun (WGS) entry which is preliminary data.</text>
</comment>
<dbReference type="InterPro" id="IPR036113">
    <property type="entry name" value="Asp/Glu-ADT_sf_sub_c"/>
</dbReference>
<sequence length="96" mass="10887">MSLTRHDVENIAQLARLALTEEQLPVYVDSLSKIFDFVAQLNAADTSTVEPMAHPLADQVQRMRPDEVLDSDQHAKYQRNAPRVEADLYLVPQVIE</sequence>
<name>A0ABS1X5I5_9GAMM</name>
<dbReference type="SUPFAM" id="SSF141000">
    <property type="entry name" value="Glu-tRNAGln amidotransferase C subunit"/>
    <property type="match status" value="1"/>
</dbReference>
<comment type="similarity">
    <text evidence="1">Belongs to the GatC family.</text>
</comment>
<comment type="subunit">
    <text evidence="1">Heterotrimer of A, B and C subunits.</text>
</comment>
<keyword evidence="1" id="KW-0067">ATP-binding</keyword>
<dbReference type="InterPro" id="IPR003837">
    <property type="entry name" value="GatC"/>
</dbReference>
<evidence type="ECO:0000313" key="3">
    <source>
        <dbReference type="Proteomes" id="UP000661077"/>
    </source>
</evidence>
<keyword evidence="1" id="KW-0648">Protein biosynthesis</keyword>
<dbReference type="Gene3D" id="1.10.20.60">
    <property type="entry name" value="Glu-tRNAGln amidotransferase C subunit, N-terminal domain"/>
    <property type="match status" value="1"/>
</dbReference>
<gene>
    <name evidence="1 2" type="primary">gatC</name>
    <name evidence="2" type="ORF">JM946_27495</name>
</gene>
<dbReference type="NCBIfam" id="TIGR00135">
    <property type="entry name" value="gatC"/>
    <property type="match status" value="1"/>
</dbReference>
<dbReference type="EC" id="6.3.5.-" evidence="1"/>
<dbReference type="Pfam" id="PF02686">
    <property type="entry name" value="GatC"/>
    <property type="match status" value="1"/>
</dbReference>
<evidence type="ECO:0000313" key="2">
    <source>
        <dbReference type="EMBL" id="MBM0108494.1"/>
    </source>
</evidence>
<comment type="catalytic activity">
    <reaction evidence="1">
        <text>L-aspartyl-tRNA(Asn) + L-glutamine + ATP + H2O = L-asparaginyl-tRNA(Asn) + L-glutamate + ADP + phosphate + 2 H(+)</text>
        <dbReference type="Rhea" id="RHEA:14513"/>
        <dbReference type="Rhea" id="RHEA-COMP:9674"/>
        <dbReference type="Rhea" id="RHEA-COMP:9677"/>
        <dbReference type="ChEBI" id="CHEBI:15377"/>
        <dbReference type="ChEBI" id="CHEBI:15378"/>
        <dbReference type="ChEBI" id="CHEBI:29985"/>
        <dbReference type="ChEBI" id="CHEBI:30616"/>
        <dbReference type="ChEBI" id="CHEBI:43474"/>
        <dbReference type="ChEBI" id="CHEBI:58359"/>
        <dbReference type="ChEBI" id="CHEBI:78515"/>
        <dbReference type="ChEBI" id="CHEBI:78516"/>
        <dbReference type="ChEBI" id="CHEBI:456216"/>
    </reaction>
</comment>
<keyword evidence="1" id="KW-0436">Ligase</keyword>
<reference evidence="2 3" key="1">
    <citation type="journal article" date="2021" name="Int. J. Syst. Evol. Microbiol.">
        <title>Steroidobacter gossypii sp. nov., isolated from soil of cotton cropping field.</title>
        <authorList>
            <person name="Huang R."/>
            <person name="Yang S."/>
            <person name="Zhen C."/>
            <person name="Liu W."/>
        </authorList>
    </citation>
    <scope>NUCLEOTIDE SEQUENCE [LARGE SCALE GENOMIC DNA]</scope>
    <source>
        <strain evidence="2 3">S1-65</strain>
    </source>
</reference>
<dbReference type="EMBL" id="JAEVLS010000008">
    <property type="protein sequence ID" value="MBM0108494.1"/>
    <property type="molecule type" value="Genomic_DNA"/>
</dbReference>
<accession>A0ABS1X5I5</accession>
<proteinExistence type="inferred from homology"/>
<dbReference type="PANTHER" id="PTHR15004">
    <property type="entry name" value="GLUTAMYL-TRNA(GLN) AMIDOTRANSFERASE SUBUNIT C, MITOCHONDRIAL"/>
    <property type="match status" value="1"/>
</dbReference>
<dbReference type="RefSeq" id="WP_203170650.1">
    <property type="nucleotide sequence ID" value="NZ_JAEVLS010000008.1"/>
</dbReference>
<comment type="catalytic activity">
    <reaction evidence="1">
        <text>L-glutamyl-tRNA(Gln) + L-glutamine + ATP + H2O = L-glutaminyl-tRNA(Gln) + L-glutamate + ADP + phosphate + H(+)</text>
        <dbReference type="Rhea" id="RHEA:17521"/>
        <dbReference type="Rhea" id="RHEA-COMP:9681"/>
        <dbReference type="Rhea" id="RHEA-COMP:9684"/>
        <dbReference type="ChEBI" id="CHEBI:15377"/>
        <dbReference type="ChEBI" id="CHEBI:15378"/>
        <dbReference type="ChEBI" id="CHEBI:29985"/>
        <dbReference type="ChEBI" id="CHEBI:30616"/>
        <dbReference type="ChEBI" id="CHEBI:43474"/>
        <dbReference type="ChEBI" id="CHEBI:58359"/>
        <dbReference type="ChEBI" id="CHEBI:78520"/>
        <dbReference type="ChEBI" id="CHEBI:78521"/>
        <dbReference type="ChEBI" id="CHEBI:456216"/>
    </reaction>
</comment>
<dbReference type="PANTHER" id="PTHR15004:SF0">
    <property type="entry name" value="GLUTAMYL-TRNA(GLN) AMIDOTRANSFERASE SUBUNIT C, MITOCHONDRIAL"/>
    <property type="match status" value="1"/>
</dbReference>
<keyword evidence="1" id="KW-0547">Nucleotide-binding</keyword>
<dbReference type="Proteomes" id="UP000661077">
    <property type="component" value="Unassembled WGS sequence"/>
</dbReference>
<comment type="function">
    <text evidence="1">Allows the formation of correctly charged Asn-tRNA(Asn) or Gln-tRNA(Gln) through the transamidation of misacylated Asp-tRNA(Asn) or Glu-tRNA(Gln) in organisms which lack either or both of asparaginyl-tRNA or glutaminyl-tRNA synthetases. The reaction takes place in the presence of glutamine and ATP through an activated phospho-Asp-tRNA(Asn) or phospho-Glu-tRNA(Gln).</text>
</comment>